<evidence type="ECO:0000313" key="2">
    <source>
        <dbReference type="EMBL" id="SHJ12911.1"/>
    </source>
</evidence>
<dbReference type="Pfam" id="PF02368">
    <property type="entry name" value="Big_2"/>
    <property type="match status" value="2"/>
</dbReference>
<sequence>MKEKAITIFISSLFFIFPIQDCFSGLNNEETNQNIAQDFSDEIIFYTTGSSFSPVLTLQADAEVTWTWADGTTSNSPAPTKDYESNALRANRLKVTPWSAVRRINIGYDAGDDGSPDIELVEDQKVSSVENLHLVAPYLKEWCSSYNDITELDFSNFAELETIECFLSTTLEEVNLTNTNKLKRACFDFNNLQTLDLSDSPHLQDLRASDNSFTAVTLPDKTDSLWHLCIHHIDFSNQHFFNDMSGYPNIAELLIDNNNQQGELVIPKSNPNRHIEIRAYGNEYTSVDFRGAFKNEYLWGIVDLDHNELSEVNIAGCVQIKELDLSFNKLTSAGIDDVLRQMDELGTDPQNGTIDLRNNQPPTEEGWIYKTNLENKGWTVYTDVYVPVKSISISGGNTISTNNGILQLQAEVLPANATTKTVNWSVINETGSATINSSGLLTAEKEGIVRVIASATDSSGVTGELQITIKNQTILVKKLEIISNIPGDTIRGIGKQVQFDVILTPSDATNQKTDWFVENITGEAIIDSTGLLTTQNPGMVKVIAMATDESKYTSTKEYFIAIPVGVKLRSSQPGVKVFPNPTDGEIKIQIDRISDQGASIEIRDFSGRLLMKKEVFDKLSNLSLVNFEGNNFLIIVDANNELTVQKVIKK</sequence>
<dbReference type="SUPFAM" id="SSF49373">
    <property type="entry name" value="Invasin/intimin cell-adhesion fragments"/>
    <property type="match status" value="1"/>
</dbReference>
<dbReference type="InterPro" id="IPR003343">
    <property type="entry name" value="Big_2"/>
</dbReference>
<protein>
    <submittedName>
        <fullName evidence="2">Por secretion system C-terminal sorting domain-containing protein</fullName>
    </submittedName>
</protein>
<dbReference type="EMBL" id="FQZE01000011">
    <property type="protein sequence ID" value="SHJ12911.1"/>
    <property type="molecule type" value="Genomic_DNA"/>
</dbReference>
<feature type="domain" description="BIG2" evidence="1">
    <location>
        <begin position="387"/>
        <end position="465"/>
    </location>
</feature>
<dbReference type="AlphaFoldDB" id="A0A1M6GSK6"/>
<dbReference type="RefSeq" id="WP_073168556.1">
    <property type="nucleotide sequence ID" value="NZ_FQZE01000011.1"/>
</dbReference>
<dbReference type="SMART" id="SM00635">
    <property type="entry name" value="BID_2"/>
    <property type="match status" value="2"/>
</dbReference>
<reference evidence="2 3" key="1">
    <citation type="submission" date="2016-11" db="EMBL/GenBank/DDBJ databases">
        <authorList>
            <person name="Jaros S."/>
            <person name="Januszkiewicz K."/>
            <person name="Wedrychowicz H."/>
        </authorList>
    </citation>
    <scope>NUCLEOTIDE SEQUENCE [LARGE SCALE GENOMIC DNA]</scope>
    <source>
        <strain evidence="2 3">DSM 27063</strain>
    </source>
</reference>
<keyword evidence="3" id="KW-1185">Reference proteome</keyword>
<organism evidence="2 3">
    <name type="scientific">Tangfeifania diversioriginum</name>
    <dbReference type="NCBI Taxonomy" id="1168035"/>
    <lineage>
        <taxon>Bacteria</taxon>
        <taxon>Pseudomonadati</taxon>
        <taxon>Bacteroidota</taxon>
        <taxon>Bacteroidia</taxon>
        <taxon>Marinilabiliales</taxon>
        <taxon>Prolixibacteraceae</taxon>
        <taxon>Tangfeifania</taxon>
    </lineage>
</organism>
<dbReference type="Gene3D" id="2.60.40.1080">
    <property type="match status" value="2"/>
</dbReference>
<dbReference type="Proteomes" id="UP000184050">
    <property type="component" value="Unassembled WGS sequence"/>
</dbReference>
<accession>A0A1M6GSK6</accession>
<evidence type="ECO:0000313" key="3">
    <source>
        <dbReference type="Proteomes" id="UP000184050"/>
    </source>
</evidence>
<name>A0A1M6GSK6_9BACT</name>
<gene>
    <name evidence="2" type="ORF">SAMN05444280_111105</name>
</gene>
<dbReference type="SUPFAM" id="SSF52058">
    <property type="entry name" value="L domain-like"/>
    <property type="match status" value="1"/>
</dbReference>
<proteinExistence type="predicted"/>
<dbReference type="InterPro" id="IPR032675">
    <property type="entry name" value="LRR_dom_sf"/>
</dbReference>
<dbReference type="STRING" id="1168035.SAMN05444280_111105"/>
<feature type="domain" description="BIG2" evidence="1">
    <location>
        <begin position="475"/>
        <end position="556"/>
    </location>
</feature>
<dbReference type="Gene3D" id="3.80.10.10">
    <property type="entry name" value="Ribonuclease Inhibitor"/>
    <property type="match status" value="1"/>
</dbReference>
<evidence type="ECO:0000259" key="1">
    <source>
        <dbReference type="SMART" id="SM00635"/>
    </source>
</evidence>
<dbReference type="InterPro" id="IPR026444">
    <property type="entry name" value="Secre_tail"/>
</dbReference>
<dbReference type="OrthoDB" id="1076849at2"/>
<dbReference type="InterPro" id="IPR008964">
    <property type="entry name" value="Invasin/intimin_cell_adhesion"/>
</dbReference>
<dbReference type="NCBIfam" id="TIGR04183">
    <property type="entry name" value="Por_Secre_tail"/>
    <property type="match status" value="1"/>
</dbReference>